<reference evidence="4" key="1">
    <citation type="journal article" date="2018" name="Nat. Microbiol.">
        <title>Leveraging single-cell genomics to expand the fungal tree of life.</title>
        <authorList>
            <person name="Ahrendt S.R."/>
            <person name="Quandt C.A."/>
            <person name="Ciobanu D."/>
            <person name="Clum A."/>
            <person name="Salamov A."/>
            <person name="Andreopoulos B."/>
            <person name="Cheng J.F."/>
            <person name="Woyke T."/>
            <person name="Pelin A."/>
            <person name="Henrissat B."/>
            <person name="Reynolds N.K."/>
            <person name="Benny G.L."/>
            <person name="Smith M.E."/>
            <person name="James T.Y."/>
            <person name="Grigoriev I.V."/>
        </authorList>
    </citation>
    <scope>NUCLEOTIDE SEQUENCE [LARGE SCALE GENOMIC DNA]</scope>
    <source>
        <strain evidence="4">RSA 468</strain>
    </source>
</reference>
<sequence length="347" mass="38664">MELKRIWVRLYLKCLDDDRNHYTPASLQPCPVDNGLATAYPLCHTFSSHPALAPLVDLDLTGTLSEPHVLYHEWIVPKGMPPPPSNQLQCQYPGERIVFLIHGGGYAKFSPRTHRCVAAHLAKTCNLRLLSADYRLAPEYPFPGGLMDVISTYLALIDPTGTGSFQPADIIFCGDSAGGALALATMMYLRDNNLPLPRAAALMSPWVNFYCDTPSYITNQPVDIIHPDFGNYPELSQTKYTGLALDDSRFLERCDHSYIHILEANLAGLPHILVQYGDADMLHDDFPIWIKRLATTVPPIDYTVEEYPDMPHIFQLFADIDVPSASQAISKIGKFISEQFGSKPFNA</sequence>
<dbReference type="EMBL" id="ML002276">
    <property type="protein sequence ID" value="RKP39364.1"/>
    <property type="molecule type" value="Genomic_DNA"/>
</dbReference>
<dbReference type="Proteomes" id="UP000268162">
    <property type="component" value="Unassembled WGS sequence"/>
</dbReference>
<keyword evidence="4" id="KW-1185">Reference proteome</keyword>
<dbReference type="InterPro" id="IPR050300">
    <property type="entry name" value="GDXG_lipolytic_enzyme"/>
</dbReference>
<proteinExistence type="predicted"/>
<keyword evidence="1 3" id="KW-0378">Hydrolase</keyword>
<dbReference type="STRING" id="215637.A0A4Q0A060"/>
<accession>A0A4Q0A060</accession>
<dbReference type="InterPro" id="IPR013094">
    <property type="entry name" value="AB_hydrolase_3"/>
</dbReference>
<dbReference type="InterPro" id="IPR029058">
    <property type="entry name" value="AB_hydrolase_fold"/>
</dbReference>
<evidence type="ECO:0000256" key="1">
    <source>
        <dbReference type="ARBA" id="ARBA00022801"/>
    </source>
</evidence>
<name>A0A4Q0A060_9FUNG</name>
<evidence type="ECO:0000313" key="4">
    <source>
        <dbReference type="Proteomes" id="UP000268162"/>
    </source>
</evidence>
<dbReference type="SUPFAM" id="SSF53474">
    <property type="entry name" value="alpha/beta-Hydrolases"/>
    <property type="match status" value="1"/>
</dbReference>
<evidence type="ECO:0000259" key="2">
    <source>
        <dbReference type="Pfam" id="PF07859"/>
    </source>
</evidence>
<dbReference type="Gene3D" id="3.40.50.1820">
    <property type="entry name" value="alpha/beta hydrolase"/>
    <property type="match status" value="1"/>
</dbReference>
<dbReference type="PANTHER" id="PTHR48081">
    <property type="entry name" value="AB HYDROLASE SUPERFAMILY PROTEIN C4A8.06C"/>
    <property type="match status" value="1"/>
</dbReference>
<organism evidence="3 4">
    <name type="scientific">Dimargaris cristalligena</name>
    <dbReference type="NCBI Taxonomy" id="215637"/>
    <lineage>
        <taxon>Eukaryota</taxon>
        <taxon>Fungi</taxon>
        <taxon>Fungi incertae sedis</taxon>
        <taxon>Zoopagomycota</taxon>
        <taxon>Kickxellomycotina</taxon>
        <taxon>Dimargaritomycetes</taxon>
        <taxon>Dimargaritales</taxon>
        <taxon>Dimargaritaceae</taxon>
        <taxon>Dimargaris</taxon>
    </lineage>
</organism>
<dbReference type="GO" id="GO:0016787">
    <property type="term" value="F:hydrolase activity"/>
    <property type="evidence" value="ECO:0007669"/>
    <property type="project" value="UniProtKB-KW"/>
</dbReference>
<feature type="domain" description="Alpha/beta hydrolase fold-3" evidence="2">
    <location>
        <begin position="99"/>
        <end position="315"/>
    </location>
</feature>
<dbReference type="PANTHER" id="PTHR48081:SF8">
    <property type="entry name" value="ALPHA_BETA HYDROLASE FOLD-3 DOMAIN-CONTAINING PROTEIN-RELATED"/>
    <property type="match status" value="1"/>
</dbReference>
<evidence type="ECO:0000313" key="3">
    <source>
        <dbReference type="EMBL" id="RKP39364.1"/>
    </source>
</evidence>
<dbReference type="Pfam" id="PF07859">
    <property type="entry name" value="Abhydrolase_3"/>
    <property type="match status" value="1"/>
</dbReference>
<dbReference type="AlphaFoldDB" id="A0A4Q0A060"/>
<gene>
    <name evidence="3" type="ORF">BJ085DRAFT_30509</name>
</gene>
<protein>
    <submittedName>
        <fullName evidence="3">Alpha/Beta hydrolase protein</fullName>
    </submittedName>
</protein>